<dbReference type="Pfam" id="PF00107">
    <property type="entry name" value="ADH_zinc_N"/>
    <property type="match status" value="1"/>
</dbReference>
<organism evidence="4 5">
    <name type="scientific">Azospirillum lipoferum</name>
    <dbReference type="NCBI Taxonomy" id="193"/>
    <lineage>
        <taxon>Bacteria</taxon>
        <taxon>Pseudomonadati</taxon>
        <taxon>Pseudomonadota</taxon>
        <taxon>Alphaproteobacteria</taxon>
        <taxon>Rhodospirillales</taxon>
        <taxon>Azospirillaceae</taxon>
        <taxon>Azospirillum</taxon>
    </lineage>
</organism>
<keyword evidence="5" id="KW-1185">Reference proteome</keyword>
<dbReference type="SUPFAM" id="SSF50129">
    <property type="entry name" value="GroES-like"/>
    <property type="match status" value="1"/>
</dbReference>
<feature type="domain" description="Enoyl reductase (ER)" evidence="3">
    <location>
        <begin position="12"/>
        <end position="330"/>
    </location>
</feature>
<dbReference type="InterPro" id="IPR011032">
    <property type="entry name" value="GroES-like_sf"/>
</dbReference>
<dbReference type="SUPFAM" id="SSF51735">
    <property type="entry name" value="NAD(P)-binding Rossmann-fold domains"/>
    <property type="match status" value="1"/>
</dbReference>
<keyword evidence="1" id="KW-0521">NADP</keyword>
<dbReference type="InterPro" id="IPR013154">
    <property type="entry name" value="ADH-like_N"/>
</dbReference>
<dbReference type="CDD" id="cd08268">
    <property type="entry name" value="MDR2"/>
    <property type="match status" value="1"/>
</dbReference>
<proteinExistence type="predicted"/>
<gene>
    <name evidence="4" type="ORF">FZ942_17460</name>
</gene>
<dbReference type="SMART" id="SM00829">
    <property type="entry name" value="PKS_ER"/>
    <property type="match status" value="1"/>
</dbReference>
<protein>
    <submittedName>
        <fullName evidence="4">Zinc-dependent alcohol dehydrogenase family protein</fullName>
    </submittedName>
</protein>
<dbReference type="Pfam" id="PF08240">
    <property type="entry name" value="ADH_N"/>
    <property type="match status" value="1"/>
</dbReference>
<accession>A0A5A9GM44</accession>
<evidence type="ECO:0000313" key="4">
    <source>
        <dbReference type="EMBL" id="KAA0595407.1"/>
    </source>
</evidence>
<dbReference type="Gene3D" id="3.40.50.720">
    <property type="entry name" value="NAD(P)-binding Rossmann-like Domain"/>
    <property type="match status" value="1"/>
</dbReference>
<evidence type="ECO:0000256" key="2">
    <source>
        <dbReference type="ARBA" id="ARBA00023002"/>
    </source>
</evidence>
<dbReference type="PANTHER" id="PTHR48106">
    <property type="entry name" value="QUINONE OXIDOREDUCTASE PIG3-RELATED"/>
    <property type="match status" value="1"/>
</dbReference>
<dbReference type="GO" id="GO:0070402">
    <property type="term" value="F:NADPH binding"/>
    <property type="evidence" value="ECO:0007669"/>
    <property type="project" value="TreeGrafter"/>
</dbReference>
<keyword evidence="2" id="KW-0560">Oxidoreductase</keyword>
<dbReference type="PANTHER" id="PTHR48106:SF5">
    <property type="entry name" value="ZINC-CONTAINING ALCOHOL DEHYDROGENASE"/>
    <property type="match status" value="1"/>
</dbReference>
<dbReference type="InterPro" id="IPR036291">
    <property type="entry name" value="NAD(P)-bd_dom_sf"/>
</dbReference>
<evidence type="ECO:0000259" key="3">
    <source>
        <dbReference type="SMART" id="SM00829"/>
    </source>
</evidence>
<dbReference type="RefSeq" id="WP_149232348.1">
    <property type="nucleotide sequence ID" value="NZ_JALJXJ010000007.1"/>
</dbReference>
<dbReference type="OrthoDB" id="9805883at2"/>
<evidence type="ECO:0000256" key="1">
    <source>
        <dbReference type="ARBA" id="ARBA00022857"/>
    </source>
</evidence>
<name>A0A5A9GM44_AZOLI</name>
<comment type="caution">
    <text evidence="4">The sequence shown here is derived from an EMBL/GenBank/DDBJ whole genome shotgun (WGS) entry which is preliminary data.</text>
</comment>
<reference evidence="4 5" key="1">
    <citation type="submission" date="2019-08" db="EMBL/GenBank/DDBJ databases">
        <authorList>
            <person name="Grouzdev D."/>
            <person name="Tikhonova E."/>
            <person name="Kravchenko I."/>
        </authorList>
    </citation>
    <scope>NUCLEOTIDE SEQUENCE [LARGE SCALE GENOMIC DNA]</scope>
    <source>
        <strain evidence="4 5">59b</strain>
    </source>
</reference>
<dbReference type="EMBL" id="VTTN01000006">
    <property type="protein sequence ID" value="KAA0595407.1"/>
    <property type="molecule type" value="Genomic_DNA"/>
</dbReference>
<dbReference type="Gene3D" id="3.90.180.10">
    <property type="entry name" value="Medium-chain alcohol dehydrogenases, catalytic domain"/>
    <property type="match status" value="1"/>
</dbReference>
<dbReference type="GO" id="GO:0016651">
    <property type="term" value="F:oxidoreductase activity, acting on NAD(P)H"/>
    <property type="evidence" value="ECO:0007669"/>
    <property type="project" value="TreeGrafter"/>
</dbReference>
<dbReference type="InterPro" id="IPR013149">
    <property type="entry name" value="ADH-like_C"/>
</dbReference>
<dbReference type="AlphaFoldDB" id="A0A5A9GM44"/>
<dbReference type="Proteomes" id="UP000324927">
    <property type="component" value="Unassembled WGS sequence"/>
</dbReference>
<dbReference type="InterPro" id="IPR020843">
    <property type="entry name" value="ER"/>
</dbReference>
<sequence>MTGRVVRFHETGGPEVLRIERLDTPAPGPGEVTVRIAAIGLNRAEAAFRAGRYLEVPRPPARIGCEACGIVEEIGDGVCSVAPGDAVCVLPAFPMNDFGVYADRAVVPAAALIPWPPGLSASYAAALWMAYLTAWGALVDVAAIAPGDIVVITAASSSVGLAAIQTANLIGALPVAVTRDPDKAEALRAAGAALVVVSGEQDVATELRRHFGGRGARLVFDPIAGPGVQALAEALDAGGQMILYGNLSEAAERTPFPFFPAVRLGLALRGYLVFDLIRDPVRLERARSGILFGLNAGSLRPTIARTFDLDDIVEAHRYLESNQQVGKLVVSVTG</sequence>
<evidence type="ECO:0000313" key="5">
    <source>
        <dbReference type="Proteomes" id="UP000324927"/>
    </source>
</evidence>